<dbReference type="AlphaFoldDB" id="H8ISP9"/>
<dbReference type="PANTHER" id="PTHR48083">
    <property type="entry name" value="MEDIUM-CHAIN SPECIFIC ACYL-COA DEHYDROGENASE, MITOCHONDRIAL-RELATED"/>
    <property type="match status" value="1"/>
</dbReference>
<dbReference type="PANTHER" id="PTHR48083:SF31">
    <property type="entry name" value="ACYL-COA DEHYDROGENASE FADE10-RELATED"/>
    <property type="match status" value="1"/>
</dbReference>
<dbReference type="KEGG" id="mia:OCU_08760"/>
<evidence type="ECO:0000259" key="10">
    <source>
        <dbReference type="Pfam" id="PF02770"/>
    </source>
</evidence>
<gene>
    <name evidence="12" type="ordered locus">OCU_08760</name>
</gene>
<evidence type="ECO:0000259" key="11">
    <source>
        <dbReference type="Pfam" id="PF02771"/>
    </source>
</evidence>
<evidence type="ECO:0000256" key="7">
    <source>
        <dbReference type="RuleBase" id="RU362125"/>
    </source>
</evidence>
<evidence type="ECO:0000256" key="1">
    <source>
        <dbReference type="ARBA" id="ARBA00001974"/>
    </source>
</evidence>
<keyword evidence="3 7" id="KW-0285">Flavoprotein</keyword>
<sequence length="650" mass="70797">MAQQAQVTEEQARALAEESRETGWDKPSFAKELFLGRFPLELIHPFPTPAEADETRTRAFLDSVREFLETVDGSVIERDAQIPDEYVKGLADLGCFGMKIPTEYGGLGMSQVAYNRALMMVTSVHPSLGALLSAHQSIGVPEPLKLAGTPEQKEKFLPRCAAGAISAFLLTEPDVGSDPARLASTATPIDDGQAYELDGVKLWTTNGVVAELLVIMARVPKSEGRRGGISAFVVEADSPGITVERRNKFMGLRGIENGVTRMHRVRVPRENLIGSEGDGLKIALTTLNAGRLSIPASATGSSKWALKIAREWSGERVQWGKPLAEHEAVARKLSFIAATVYALDAVLELSAQMADEGRNDIRIEAALAKLWSSEMACVIADEVMQIRGGRGYETAESLAARGERAVPVEQALRDLRINRIFEGSSEIMRLLIAREAVDAHLAAAGDLAKPDTGLRQKAAAAVGASGFYAKWLPQLVFGEGQRPRAYHEFGPLAAHLRFIERSSRKLARNTFYGMARWQAKLEQRQGFLGRVVDIGAELFAMSAACVHAESQRAADPVVGQQAYELAEAFCAQATVRVEALFRGLWDNTDASDVQLTRNLLQGRYGWLEAGIIDQSEGTGPWIAHWEEGESTEANLARRFSSGDRSATSPR</sequence>
<dbReference type="EMBL" id="CP003322">
    <property type="protein sequence ID" value="AFC42096.1"/>
    <property type="molecule type" value="Genomic_DNA"/>
</dbReference>
<dbReference type="InterPro" id="IPR046373">
    <property type="entry name" value="Acyl-CoA_Oxase/DH_mid-dom_sf"/>
</dbReference>
<dbReference type="eggNOG" id="COG1960">
    <property type="taxonomic scope" value="Bacteria"/>
</dbReference>
<dbReference type="GO" id="GO:0050660">
    <property type="term" value="F:flavin adenine dinucleotide binding"/>
    <property type="evidence" value="ECO:0007669"/>
    <property type="project" value="InterPro"/>
</dbReference>
<reference evidence="12 13" key="1">
    <citation type="journal article" date="2012" name="J. Bacteriol.">
        <title>Complete genome sequence of Mycobacterium intracellulare strain ATCC 13950T.</title>
        <authorList>
            <person name="Kim B.J."/>
            <person name="Choi B.S."/>
            <person name="Lim J.S."/>
            <person name="Choi I.Y."/>
            <person name="Lee J.H."/>
            <person name="Chun J."/>
            <person name="Kook Y.H."/>
            <person name="Kim B.J."/>
        </authorList>
    </citation>
    <scope>NUCLEOTIDE SEQUENCE [LARGE SCALE GENOMIC DNA]</scope>
    <source>
        <strain evidence="13">ATCC 13950 / DSM 43223 / JCM 6384 / NCTC 13025 / 3600</strain>
    </source>
</reference>
<dbReference type="HOGENOM" id="CLU_018204_11_1_11"/>
<dbReference type="GO" id="GO:0005737">
    <property type="term" value="C:cytoplasm"/>
    <property type="evidence" value="ECO:0007669"/>
    <property type="project" value="TreeGrafter"/>
</dbReference>
<proteinExistence type="inferred from homology"/>
<keyword evidence="5 7" id="KW-0560">Oxidoreductase</keyword>
<comment type="cofactor">
    <cofactor evidence="1 7">
        <name>FAD</name>
        <dbReference type="ChEBI" id="CHEBI:57692"/>
    </cofactor>
</comment>
<evidence type="ECO:0000256" key="4">
    <source>
        <dbReference type="ARBA" id="ARBA00022827"/>
    </source>
</evidence>
<evidence type="ECO:0000256" key="6">
    <source>
        <dbReference type="ARBA" id="ARBA00052546"/>
    </source>
</evidence>
<evidence type="ECO:0000256" key="5">
    <source>
        <dbReference type="ARBA" id="ARBA00023002"/>
    </source>
</evidence>
<dbReference type="InterPro" id="IPR036250">
    <property type="entry name" value="AcylCo_DH-like_C"/>
</dbReference>
<comment type="similarity">
    <text evidence="2 7">Belongs to the acyl-CoA dehydrogenase family.</text>
</comment>
<dbReference type="InterPro" id="IPR013786">
    <property type="entry name" value="AcylCoA_DH/ox_N"/>
</dbReference>
<dbReference type="Pfam" id="PF02770">
    <property type="entry name" value="Acyl-CoA_dh_M"/>
    <property type="match status" value="1"/>
</dbReference>
<dbReference type="InterPro" id="IPR037069">
    <property type="entry name" value="AcylCoA_DH/ox_N_sf"/>
</dbReference>
<feature type="domain" description="Acyl-CoA dehydrogenase/oxidase N-terminal" evidence="11">
    <location>
        <begin position="57"/>
        <end position="163"/>
    </location>
</feature>
<dbReference type="InterPro" id="IPR006091">
    <property type="entry name" value="Acyl-CoA_Oxase/DH_mid-dom"/>
</dbReference>
<dbReference type="PATRIC" id="fig|487521.10.peg.877"/>
<evidence type="ECO:0000256" key="3">
    <source>
        <dbReference type="ARBA" id="ARBA00022630"/>
    </source>
</evidence>
<evidence type="ECO:0000256" key="2">
    <source>
        <dbReference type="ARBA" id="ARBA00009347"/>
    </source>
</evidence>
<dbReference type="Gene3D" id="1.10.540.10">
    <property type="entry name" value="Acyl-CoA dehydrogenase/oxidase, N-terminal domain"/>
    <property type="match status" value="1"/>
</dbReference>
<dbReference type="InterPro" id="IPR050741">
    <property type="entry name" value="Acyl-CoA_dehydrogenase"/>
</dbReference>
<name>H8ISP9_MYCIA</name>
<dbReference type="Gene3D" id="1.20.140.10">
    <property type="entry name" value="Butyryl-CoA Dehydrogenase, subunit A, domain 3"/>
    <property type="match status" value="2"/>
</dbReference>
<dbReference type="FunFam" id="2.40.110.10:FF:000023">
    <property type="entry name" value="Acyl-CoA dehydrogenase FadE10"/>
    <property type="match status" value="1"/>
</dbReference>
<dbReference type="FunFam" id="1.10.540.10:FF:000001">
    <property type="entry name" value="Very long-chain-specific acyl-CoA dehydrogenase, mitochondrial"/>
    <property type="match status" value="1"/>
</dbReference>
<protein>
    <submittedName>
        <fullName evidence="12">Putative acyl-CoA dehydrogenase</fullName>
    </submittedName>
</protein>
<feature type="compositionally biased region" description="Basic and acidic residues" evidence="8">
    <location>
        <begin position="10"/>
        <end position="23"/>
    </location>
</feature>
<dbReference type="GO" id="GO:0033539">
    <property type="term" value="P:fatty acid beta-oxidation using acyl-CoA dehydrogenase"/>
    <property type="evidence" value="ECO:0007669"/>
    <property type="project" value="TreeGrafter"/>
</dbReference>
<evidence type="ECO:0000256" key="8">
    <source>
        <dbReference type="SAM" id="MobiDB-lite"/>
    </source>
</evidence>
<dbReference type="InterPro" id="IPR009075">
    <property type="entry name" value="AcylCo_DH/oxidase_C"/>
</dbReference>
<evidence type="ECO:0000313" key="12">
    <source>
        <dbReference type="EMBL" id="AFC42096.1"/>
    </source>
</evidence>
<dbReference type="Pfam" id="PF02771">
    <property type="entry name" value="Acyl-CoA_dh_N"/>
    <property type="match status" value="1"/>
</dbReference>
<dbReference type="SUPFAM" id="SSF47203">
    <property type="entry name" value="Acyl-CoA dehydrogenase C-terminal domain-like"/>
    <property type="match status" value="1"/>
</dbReference>
<comment type="catalytic activity">
    <reaction evidence="6">
        <text>a 2,3-saturated acyl-CoA + A = a 2,3-dehydroacyl-CoA + AH2</text>
        <dbReference type="Rhea" id="RHEA:48608"/>
        <dbReference type="ChEBI" id="CHEBI:13193"/>
        <dbReference type="ChEBI" id="CHEBI:17499"/>
        <dbReference type="ChEBI" id="CHEBI:60015"/>
        <dbReference type="ChEBI" id="CHEBI:65111"/>
    </reaction>
</comment>
<keyword evidence="4 7" id="KW-0274">FAD</keyword>
<feature type="region of interest" description="Disordered" evidence="8">
    <location>
        <begin position="1"/>
        <end position="23"/>
    </location>
</feature>
<dbReference type="Proteomes" id="UP000008004">
    <property type="component" value="Chromosome"/>
</dbReference>
<dbReference type="FunFam" id="1.20.140.10:FF:000019">
    <property type="entry name" value="Acyl-CoA dehydrogenase"/>
    <property type="match status" value="1"/>
</dbReference>
<dbReference type="Gene3D" id="2.40.110.10">
    <property type="entry name" value="Butyryl-CoA Dehydrogenase, subunit A, domain 2"/>
    <property type="match status" value="1"/>
</dbReference>
<dbReference type="SUPFAM" id="SSF56645">
    <property type="entry name" value="Acyl-CoA dehydrogenase NM domain-like"/>
    <property type="match status" value="1"/>
</dbReference>
<dbReference type="InterPro" id="IPR009100">
    <property type="entry name" value="AcylCoA_DH/oxidase_NM_dom_sf"/>
</dbReference>
<accession>H8ISP9</accession>
<evidence type="ECO:0000259" key="9">
    <source>
        <dbReference type="Pfam" id="PF00441"/>
    </source>
</evidence>
<feature type="domain" description="Acyl-CoA oxidase/dehydrogenase middle" evidence="10">
    <location>
        <begin position="167"/>
        <end position="262"/>
    </location>
</feature>
<dbReference type="Pfam" id="PF00441">
    <property type="entry name" value="Acyl-CoA_dh_1"/>
    <property type="match status" value="1"/>
</dbReference>
<feature type="domain" description="Acyl-CoA dehydrogenase/oxidase C-terminal" evidence="9">
    <location>
        <begin position="277"/>
        <end position="435"/>
    </location>
</feature>
<dbReference type="RefSeq" id="WP_014379232.1">
    <property type="nucleotide sequence ID" value="NC_016946.1"/>
</dbReference>
<organism evidence="12 13">
    <name type="scientific">Mycobacterium intracellulare (strain ATCC 13950 / DSM 43223 / JCM 6384 / NCTC 13025 / 3600)</name>
    <dbReference type="NCBI Taxonomy" id="487521"/>
    <lineage>
        <taxon>Bacteria</taxon>
        <taxon>Bacillati</taxon>
        <taxon>Actinomycetota</taxon>
        <taxon>Actinomycetes</taxon>
        <taxon>Mycobacteriales</taxon>
        <taxon>Mycobacteriaceae</taxon>
        <taxon>Mycobacterium</taxon>
        <taxon>Mycobacterium avium complex (MAC)</taxon>
    </lineage>
</organism>
<dbReference type="GO" id="GO:0003995">
    <property type="term" value="F:acyl-CoA dehydrogenase activity"/>
    <property type="evidence" value="ECO:0007669"/>
    <property type="project" value="TreeGrafter"/>
</dbReference>
<evidence type="ECO:0000313" key="13">
    <source>
        <dbReference type="Proteomes" id="UP000008004"/>
    </source>
</evidence>